<dbReference type="SUPFAM" id="SSF56112">
    <property type="entry name" value="Protein kinase-like (PK-like)"/>
    <property type="match status" value="1"/>
</dbReference>
<dbReference type="InterPro" id="IPR011009">
    <property type="entry name" value="Kinase-like_dom_sf"/>
</dbReference>
<sequence length="283" mass="31287">MPNLPDPQTRYRMTAAFDVATHRLGGQPRPEAKRIWGWRGRTLSGPATVGDTVAWVRVASGRIGEIAQTFWHGNAAAQRALPTTVPRPRLLLRDEWETRPWRYAAEMFEYATVDPLSETAAVPAPLSGPLHLGWWTTLRGALGTVATVPTDRFTIGPIWASQLVVDRFGQPVAGDYPWATCHGDVHWANLAGGDLMLFDWEGWGSGPVGYDAATLLVHSLLVPDLAVQVRAHFADVLDGEHGRYAQQVVVAEQIWRREDTPNDPLLPVLHEHAAALRRPRSQA</sequence>
<evidence type="ECO:0000313" key="1">
    <source>
        <dbReference type="EMBL" id="MFD2024060.1"/>
    </source>
</evidence>
<dbReference type="Proteomes" id="UP001597338">
    <property type="component" value="Unassembled WGS sequence"/>
</dbReference>
<accession>A0ABW4UZT6</accession>
<proteinExistence type="predicted"/>
<dbReference type="EMBL" id="JBHUHF010000001">
    <property type="protein sequence ID" value="MFD2024060.1"/>
    <property type="molecule type" value="Genomic_DNA"/>
</dbReference>
<gene>
    <name evidence="1" type="ORF">ACFSL2_00895</name>
</gene>
<keyword evidence="2" id="KW-1185">Reference proteome</keyword>
<protein>
    <recommendedName>
        <fullName evidence="3">Phosphotransferase family enzyme</fullName>
    </recommendedName>
</protein>
<evidence type="ECO:0008006" key="3">
    <source>
        <dbReference type="Google" id="ProtNLM"/>
    </source>
</evidence>
<reference evidence="2" key="1">
    <citation type="journal article" date="2019" name="Int. J. Syst. Evol. Microbiol.">
        <title>The Global Catalogue of Microorganisms (GCM) 10K type strain sequencing project: providing services to taxonomists for standard genome sequencing and annotation.</title>
        <authorList>
            <consortium name="The Broad Institute Genomics Platform"/>
            <consortium name="The Broad Institute Genome Sequencing Center for Infectious Disease"/>
            <person name="Wu L."/>
            <person name="Ma J."/>
        </authorList>
    </citation>
    <scope>NUCLEOTIDE SEQUENCE [LARGE SCALE GENOMIC DNA]</scope>
    <source>
        <strain evidence="2">CCM 7043</strain>
    </source>
</reference>
<evidence type="ECO:0000313" key="2">
    <source>
        <dbReference type="Proteomes" id="UP001597338"/>
    </source>
</evidence>
<comment type="caution">
    <text evidence="1">The sequence shown here is derived from an EMBL/GenBank/DDBJ whole genome shotgun (WGS) entry which is preliminary data.</text>
</comment>
<organism evidence="1 2">
    <name type="scientific">Promicromonospora aerolata</name>
    <dbReference type="NCBI Taxonomy" id="195749"/>
    <lineage>
        <taxon>Bacteria</taxon>
        <taxon>Bacillati</taxon>
        <taxon>Actinomycetota</taxon>
        <taxon>Actinomycetes</taxon>
        <taxon>Micrococcales</taxon>
        <taxon>Promicromonosporaceae</taxon>
        <taxon>Promicromonospora</taxon>
    </lineage>
</organism>
<dbReference type="RefSeq" id="WP_377196037.1">
    <property type="nucleotide sequence ID" value="NZ_JBHUHF010000001.1"/>
</dbReference>
<name>A0ABW4UZT6_9MICO</name>